<gene>
    <name evidence="1" type="ORF">M1B35_30365</name>
</gene>
<dbReference type="EMBL" id="JALQCX010000079">
    <property type="protein sequence ID" value="MCK9818310.1"/>
    <property type="molecule type" value="Genomic_DNA"/>
</dbReference>
<evidence type="ECO:0000313" key="1">
    <source>
        <dbReference type="EMBL" id="MCK9818310.1"/>
    </source>
</evidence>
<dbReference type="RefSeq" id="WP_268263900.1">
    <property type="nucleotide sequence ID" value="NZ_JALQCX010000079.1"/>
</dbReference>
<feature type="non-terminal residue" evidence="1">
    <location>
        <position position="182"/>
    </location>
</feature>
<comment type="caution">
    <text evidence="1">The sequence shown here is derived from an EMBL/GenBank/DDBJ whole genome shotgun (WGS) entry which is preliminary data.</text>
</comment>
<keyword evidence="2" id="KW-1185">Reference proteome</keyword>
<dbReference type="Proteomes" id="UP001155163">
    <property type="component" value="Unassembled WGS sequence"/>
</dbReference>
<reference evidence="1 2" key="1">
    <citation type="journal article" date="2022" name="Int. J. Syst. Evol. Microbiol.">
        <title>Pseudomonas aegrilactucae sp. nov. and Pseudomonas morbosilactucae sp. nov., pathogens causing bacterial rot of lettuce in Japan.</title>
        <authorList>
            <person name="Sawada H."/>
            <person name="Fujikawa T."/>
            <person name="Satou M."/>
        </authorList>
    </citation>
    <scope>NUCLEOTIDE SEQUENCE [LARGE SCALE GENOMIC DNA]</scope>
    <source>
        <strain evidence="1 2">MAFF 302046</strain>
    </source>
</reference>
<accession>A0ABT0JRR6</accession>
<proteinExistence type="predicted"/>
<name>A0ABT0JRR6_9PSED</name>
<evidence type="ECO:0000313" key="2">
    <source>
        <dbReference type="Proteomes" id="UP001155163"/>
    </source>
</evidence>
<sequence>MKLHKVLTIGGQVHDLVKEDVRLDSKSPGRATFTIQATTPVKGLVTLDIGYNERTLQRHFIGYVERSTAANGVQQILACRELAAVLGNPLPLNLRHVDLQAVLAEISTKTGLRFRVPAQPYARVKAPFFYSLATGYLAMDSLASVFKIPDFIWQQQGDGEVFVGSWADSFFGTRAPLQLPTG</sequence>
<reference evidence="1 2" key="2">
    <citation type="journal article" date="2023" name="Plant Pathol.">
        <title>Dismantling and reorganizing Pseudomonas marginalis sensu#lato.</title>
        <authorList>
            <person name="Sawada H."/>
            <person name="Fujikawa T."/>
            <person name="Satou M."/>
        </authorList>
    </citation>
    <scope>NUCLEOTIDE SEQUENCE [LARGE SCALE GENOMIC DNA]</scope>
    <source>
        <strain evidence="1 2">MAFF 302046</strain>
    </source>
</reference>
<evidence type="ECO:0008006" key="3">
    <source>
        <dbReference type="Google" id="ProtNLM"/>
    </source>
</evidence>
<protein>
    <recommendedName>
        <fullName evidence="3">DUF1833 domain-containing protein</fullName>
    </recommendedName>
</protein>
<organism evidence="1 2">
    <name type="scientific">Pseudomonas morbosilactucae</name>
    <dbReference type="NCBI Taxonomy" id="2938197"/>
    <lineage>
        <taxon>Bacteria</taxon>
        <taxon>Pseudomonadati</taxon>
        <taxon>Pseudomonadota</taxon>
        <taxon>Gammaproteobacteria</taxon>
        <taxon>Pseudomonadales</taxon>
        <taxon>Pseudomonadaceae</taxon>
        <taxon>Pseudomonas</taxon>
    </lineage>
</organism>